<evidence type="ECO:0000313" key="7">
    <source>
        <dbReference type="EMBL" id="KRQ12698.1"/>
    </source>
</evidence>
<name>A0A0R3DSG3_9BRAD</name>
<dbReference type="InterPro" id="IPR020846">
    <property type="entry name" value="MFS_dom"/>
</dbReference>
<dbReference type="STRING" id="989370.AOQ71_16300"/>
<feature type="transmembrane region" description="Helical" evidence="5">
    <location>
        <begin position="327"/>
        <end position="346"/>
    </location>
</feature>
<keyword evidence="4 5" id="KW-0472">Membrane</keyword>
<protein>
    <submittedName>
        <fullName evidence="7">MFS transporter</fullName>
    </submittedName>
</protein>
<feature type="transmembrane region" description="Helical" evidence="5">
    <location>
        <begin position="148"/>
        <end position="169"/>
    </location>
</feature>
<evidence type="ECO:0000256" key="3">
    <source>
        <dbReference type="ARBA" id="ARBA00022989"/>
    </source>
</evidence>
<feature type="transmembrane region" description="Helical" evidence="5">
    <location>
        <begin position="175"/>
        <end position="199"/>
    </location>
</feature>
<dbReference type="AlphaFoldDB" id="A0A0R3DSG3"/>
<evidence type="ECO:0000256" key="2">
    <source>
        <dbReference type="ARBA" id="ARBA00022692"/>
    </source>
</evidence>
<feature type="transmembrane region" description="Helical" evidence="5">
    <location>
        <begin position="91"/>
        <end position="110"/>
    </location>
</feature>
<dbReference type="InterPro" id="IPR005829">
    <property type="entry name" value="Sugar_transporter_CS"/>
</dbReference>
<dbReference type="PROSITE" id="PS00216">
    <property type="entry name" value="SUGAR_TRANSPORT_1"/>
    <property type="match status" value="1"/>
</dbReference>
<organism evidence="7 8">
    <name type="scientific">Bradyrhizobium manausense</name>
    <dbReference type="NCBI Taxonomy" id="989370"/>
    <lineage>
        <taxon>Bacteria</taxon>
        <taxon>Pseudomonadati</taxon>
        <taxon>Pseudomonadota</taxon>
        <taxon>Alphaproteobacteria</taxon>
        <taxon>Hyphomicrobiales</taxon>
        <taxon>Nitrobacteraceae</taxon>
        <taxon>Bradyrhizobium</taxon>
    </lineage>
</organism>
<feature type="transmembrane region" description="Helical" evidence="5">
    <location>
        <begin position="23"/>
        <end position="48"/>
    </location>
</feature>
<dbReference type="InterPro" id="IPR036259">
    <property type="entry name" value="MFS_trans_sf"/>
</dbReference>
<feature type="transmembrane region" description="Helical" evidence="5">
    <location>
        <begin position="54"/>
        <end position="79"/>
    </location>
</feature>
<dbReference type="PANTHER" id="PTHR23508:SF10">
    <property type="entry name" value="CARBOXYLIC ACID TRANSPORTER PROTEIN HOMOLOG"/>
    <property type="match status" value="1"/>
</dbReference>
<dbReference type="GO" id="GO:0005886">
    <property type="term" value="C:plasma membrane"/>
    <property type="evidence" value="ECO:0007669"/>
    <property type="project" value="TreeGrafter"/>
</dbReference>
<dbReference type="PROSITE" id="PS50850">
    <property type="entry name" value="MFS"/>
    <property type="match status" value="1"/>
</dbReference>
<dbReference type="RefSeq" id="WP_057747779.1">
    <property type="nucleotide sequence ID" value="NZ_LJYG01000062.1"/>
</dbReference>
<dbReference type="EMBL" id="LJYG01000062">
    <property type="protein sequence ID" value="KRQ12698.1"/>
    <property type="molecule type" value="Genomic_DNA"/>
</dbReference>
<keyword evidence="8" id="KW-1185">Reference proteome</keyword>
<dbReference type="Pfam" id="PF07690">
    <property type="entry name" value="MFS_1"/>
    <property type="match status" value="1"/>
</dbReference>
<dbReference type="OrthoDB" id="9784658at2"/>
<feature type="transmembrane region" description="Helical" evidence="5">
    <location>
        <begin position="388"/>
        <end position="413"/>
    </location>
</feature>
<proteinExistence type="predicted"/>
<reference evidence="7 8" key="1">
    <citation type="submission" date="2015-09" db="EMBL/GenBank/DDBJ databases">
        <title>Draft Genome Sequence of Bradyrhizobium manausense Strain BR 3351T, a Novel Symbiotic Nitrogen-Fixing Alphaproteobacterium Isolated from Brazilian Amazon Rain Forest.</title>
        <authorList>
            <person name="De Araujo J.L."/>
            <person name="Zilli J.E."/>
        </authorList>
    </citation>
    <scope>NUCLEOTIDE SEQUENCE [LARGE SCALE GENOMIC DNA]</scope>
    <source>
        <strain evidence="7 8">BR3351</strain>
    </source>
</reference>
<comment type="subcellular location">
    <subcellularLocation>
        <location evidence="1">Membrane</location>
        <topology evidence="1">Multi-pass membrane protein</topology>
    </subcellularLocation>
</comment>
<dbReference type="PROSITE" id="PS00217">
    <property type="entry name" value="SUGAR_TRANSPORT_2"/>
    <property type="match status" value="1"/>
</dbReference>
<feature type="transmembrane region" description="Helical" evidence="5">
    <location>
        <begin position="116"/>
        <end position="136"/>
    </location>
</feature>
<keyword evidence="3 5" id="KW-1133">Transmembrane helix</keyword>
<keyword evidence="2 5" id="KW-0812">Transmembrane</keyword>
<gene>
    <name evidence="7" type="ORF">AOQ71_16300</name>
</gene>
<comment type="caution">
    <text evidence="7">The sequence shown here is derived from an EMBL/GenBank/DDBJ whole genome shotgun (WGS) entry which is preliminary data.</text>
</comment>
<dbReference type="Proteomes" id="UP000051936">
    <property type="component" value="Unassembled WGS sequence"/>
</dbReference>
<evidence type="ECO:0000256" key="4">
    <source>
        <dbReference type="ARBA" id="ARBA00023136"/>
    </source>
</evidence>
<dbReference type="SUPFAM" id="SSF103473">
    <property type="entry name" value="MFS general substrate transporter"/>
    <property type="match status" value="1"/>
</dbReference>
<dbReference type="PANTHER" id="PTHR23508">
    <property type="entry name" value="CARBOXYLIC ACID TRANSPORTER PROTEIN HOMOLOG"/>
    <property type="match status" value="1"/>
</dbReference>
<feature type="transmembrane region" description="Helical" evidence="5">
    <location>
        <begin position="419"/>
        <end position="438"/>
    </location>
</feature>
<dbReference type="InterPro" id="IPR011701">
    <property type="entry name" value="MFS"/>
</dbReference>
<feature type="transmembrane region" description="Helical" evidence="5">
    <location>
        <begin position="265"/>
        <end position="286"/>
    </location>
</feature>
<evidence type="ECO:0000256" key="1">
    <source>
        <dbReference type="ARBA" id="ARBA00004141"/>
    </source>
</evidence>
<feature type="domain" description="Major facilitator superfamily (MFS) profile" evidence="6">
    <location>
        <begin position="25"/>
        <end position="443"/>
    </location>
</feature>
<feature type="transmembrane region" description="Helical" evidence="5">
    <location>
        <begin position="352"/>
        <end position="376"/>
    </location>
</feature>
<evidence type="ECO:0000259" key="6">
    <source>
        <dbReference type="PROSITE" id="PS50850"/>
    </source>
</evidence>
<dbReference type="GO" id="GO:0046943">
    <property type="term" value="F:carboxylic acid transmembrane transporter activity"/>
    <property type="evidence" value="ECO:0007669"/>
    <property type="project" value="TreeGrafter"/>
</dbReference>
<evidence type="ECO:0000313" key="8">
    <source>
        <dbReference type="Proteomes" id="UP000051936"/>
    </source>
</evidence>
<evidence type="ECO:0000256" key="5">
    <source>
        <dbReference type="SAM" id="Phobius"/>
    </source>
</evidence>
<dbReference type="Gene3D" id="1.20.1250.20">
    <property type="entry name" value="MFS general substrate transporter like domains"/>
    <property type="match status" value="2"/>
</dbReference>
<dbReference type="CDD" id="cd17365">
    <property type="entry name" value="MFS_PcaK_like"/>
    <property type="match status" value="1"/>
</dbReference>
<accession>A0A0R3DSG3</accession>
<sequence>MSAAEDVDVTEVIEEARFGRLQLLILVLCAWIALLDGFDTQAIAYVAPVIAEKWGIAMAGFGPIFGAGLAGLAVGAFVLSPAADRFGRRSVILLSVLLFGMFALVTARATTLNELLVYRFLTGLGLGGAMPNIVALTSEYAPKRMRALLIAIMFCGFPLGSTIGGLISAPLIGAFGWQAVFVVGGVLPLLTLIVLFAWLPESIRYLLTREVADVRIAKLLARLDPGIRATAASRYVVHGSQGSGFQGSGFPVTKLLAEGRASMTVLLWIAFFMNLLVMYFLVNWMPSLLKASGLPLNIAILSTAVLNAGGVVGAIVLGRFVDRLDPYLVLGGAYLASALFIGGIAFGSASVWTLMISTFLAGFGVVGAQIGMNALAAGLYPTEIRSTGVGWALGVGRIGSIIGPVAGGVLLGFGWDAQSVVLTAAVPAVLAGLAVIALRRREPSLKLVPSAATLHH</sequence>
<feature type="transmembrane region" description="Helical" evidence="5">
    <location>
        <begin position="298"/>
        <end position="320"/>
    </location>
</feature>